<dbReference type="Proteomes" id="UP000034320">
    <property type="component" value="Unassembled WGS sequence"/>
</dbReference>
<evidence type="ECO:0000256" key="3">
    <source>
        <dbReference type="RuleBase" id="RU362028"/>
    </source>
</evidence>
<dbReference type="InterPro" id="IPR006224">
    <property type="entry name" value="PsdUridine_synth_RluA-like_CS"/>
</dbReference>
<evidence type="ECO:0000256" key="2">
    <source>
        <dbReference type="PIRSR" id="PIRSR606225-1"/>
    </source>
</evidence>
<dbReference type="InterPro" id="IPR006145">
    <property type="entry name" value="PsdUridine_synth_RsuA/RluA"/>
</dbReference>
<protein>
    <recommendedName>
        <fullName evidence="3">Pseudouridine synthase</fullName>
        <ecNumber evidence="3">5.4.99.-</ecNumber>
    </recommendedName>
</protein>
<evidence type="ECO:0000313" key="6">
    <source>
        <dbReference type="Proteomes" id="UP000034320"/>
    </source>
</evidence>
<dbReference type="SUPFAM" id="SSF55120">
    <property type="entry name" value="Pseudouridine synthase"/>
    <property type="match status" value="1"/>
</dbReference>
<dbReference type="EMBL" id="LCDD01000009">
    <property type="protein sequence ID" value="KKS47067.1"/>
    <property type="molecule type" value="Genomic_DNA"/>
</dbReference>
<evidence type="ECO:0000313" key="5">
    <source>
        <dbReference type="EMBL" id="KKS47067.1"/>
    </source>
</evidence>
<organism evidence="5 6">
    <name type="scientific">Candidatus Gottesmanbacteria bacterium GW2011_GWA2_42_18</name>
    <dbReference type="NCBI Taxonomy" id="1618442"/>
    <lineage>
        <taxon>Bacteria</taxon>
        <taxon>Candidatus Gottesmaniibacteriota</taxon>
    </lineage>
</organism>
<evidence type="ECO:0000256" key="1">
    <source>
        <dbReference type="ARBA" id="ARBA00010876"/>
    </source>
</evidence>
<accession>A0A0G0ZEA8</accession>
<dbReference type="NCBIfam" id="TIGR00005">
    <property type="entry name" value="rluA_subfam"/>
    <property type="match status" value="1"/>
</dbReference>
<reference evidence="5 6" key="1">
    <citation type="journal article" date="2015" name="Nature">
        <title>rRNA introns, odd ribosomes, and small enigmatic genomes across a large radiation of phyla.</title>
        <authorList>
            <person name="Brown C.T."/>
            <person name="Hug L.A."/>
            <person name="Thomas B.C."/>
            <person name="Sharon I."/>
            <person name="Castelle C.J."/>
            <person name="Singh A."/>
            <person name="Wilkins M.J."/>
            <person name="Williams K.H."/>
            <person name="Banfield J.F."/>
        </authorList>
    </citation>
    <scope>NUCLEOTIDE SEQUENCE [LARGE SCALE GENOMIC DNA]</scope>
</reference>
<comment type="similarity">
    <text evidence="1 3">Belongs to the pseudouridine synthase RluA family.</text>
</comment>
<dbReference type="PANTHER" id="PTHR21600">
    <property type="entry name" value="MITOCHONDRIAL RNA PSEUDOURIDINE SYNTHASE"/>
    <property type="match status" value="1"/>
</dbReference>
<dbReference type="GO" id="GO:0140098">
    <property type="term" value="F:catalytic activity, acting on RNA"/>
    <property type="evidence" value="ECO:0007669"/>
    <property type="project" value="UniProtKB-ARBA"/>
</dbReference>
<dbReference type="Gene3D" id="3.30.2350.10">
    <property type="entry name" value="Pseudouridine synthase"/>
    <property type="match status" value="1"/>
</dbReference>
<gene>
    <name evidence="5" type="ORF">UV09_C0009G0006</name>
</gene>
<dbReference type="EC" id="5.4.99.-" evidence="3"/>
<evidence type="ECO:0000259" key="4">
    <source>
        <dbReference type="Pfam" id="PF00849"/>
    </source>
</evidence>
<keyword evidence="3" id="KW-0413">Isomerase</keyword>
<comment type="function">
    <text evidence="3">Responsible for synthesis of pseudouridine from uracil.</text>
</comment>
<dbReference type="GO" id="GO:0000455">
    <property type="term" value="P:enzyme-directed rRNA pseudouridine synthesis"/>
    <property type="evidence" value="ECO:0007669"/>
    <property type="project" value="TreeGrafter"/>
</dbReference>
<dbReference type="AlphaFoldDB" id="A0A0G0ZEA8"/>
<comment type="caution">
    <text evidence="5">The sequence shown here is derived from an EMBL/GenBank/DDBJ whole genome shotgun (WGS) entry which is preliminary data.</text>
</comment>
<dbReference type="InterPro" id="IPR050188">
    <property type="entry name" value="RluA_PseudoU_synthase"/>
</dbReference>
<dbReference type="PANTHER" id="PTHR21600:SF87">
    <property type="entry name" value="RNA PSEUDOURIDYLATE SYNTHASE DOMAIN-CONTAINING PROTEIN 1"/>
    <property type="match status" value="1"/>
</dbReference>
<sequence>MDISVNFEDDYLAVIEKPAGITVNRSENDRENTLEDWSQDKLGLKLLERAGIVHRLDKETSGLIIIAKDEESLHKLQQQFAEREVKKKYSALVHGLLKGTNGSLTVSAPISRLPWNRRKFGIVPDGREAVTEIAILDYYERKNKDYTYIEAKPQTGRTHQIRVHLKYLGHPIVADPLYAGRKVFRQDIKIFLRLFLHASYLSFKHPLTDKVLEFNSPLPHDLAESLKILEKK</sequence>
<dbReference type="InterPro" id="IPR020103">
    <property type="entry name" value="PsdUridine_synth_cat_dom_sf"/>
</dbReference>
<dbReference type="Pfam" id="PF00849">
    <property type="entry name" value="PseudoU_synth_2"/>
    <property type="match status" value="1"/>
</dbReference>
<dbReference type="GO" id="GO:0003723">
    <property type="term" value="F:RNA binding"/>
    <property type="evidence" value="ECO:0007669"/>
    <property type="project" value="InterPro"/>
</dbReference>
<dbReference type="InterPro" id="IPR006225">
    <property type="entry name" value="PsdUridine_synth_RluC/D"/>
</dbReference>
<dbReference type="PATRIC" id="fig|1618442.3.peg.450"/>
<dbReference type="CDD" id="cd02869">
    <property type="entry name" value="PseudoU_synth_RluA_like"/>
    <property type="match status" value="1"/>
</dbReference>
<comment type="catalytic activity">
    <reaction evidence="3">
        <text>a uridine in RNA = a pseudouridine in RNA</text>
        <dbReference type="Rhea" id="RHEA:48348"/>
        <dbReference type="Rhea" id="RHEA-COMP:12068"/>
        <dbReference type="Rhea" id="RHEA-COMP:12069"/>
        <dbReference type="ChEBI" id="CHEBI:65314"/>
        <dbReference type="ChEBI" id="CHEBI:65315"/>
    </reaction>
</comment>
<feature type="domain" description="Pseudouridine synthase RsuA/RluA-like" evidence="4">
    <location>
        <begin position="12"/>
        <end position="166"/>
    </location>
</feature>
<dbReference type="GO" id="GO:0009982">
    <property type="term" value="F:pseudouridine synthase activity"/>
    <property type="evidence" value="ECO:0007669"/>
    <property type="project" value="InterPro"/>
</dbReference>
<name>A0A0G0ZEA8_9BACT</name>
<dbReference type="PROSITE" id="PS01129">
    <property type="entry name" value="PSI_RLU"/>
    <property type="match status" value="1"/>
</dbReference>
<feature type="active site" evidence="2">
    <location>
        <position position="57"/>
    </location>
</feature>
<proteinExistence type="inferred from homology"/>